<dbReference type="Pfam" id="PF00158">
    <property type="entry name" value="Sigma54_activat"/>
    <property type="match status" value="1"/>
</dbReference>
<protein>
    <recommendedName>
        <fullName evidence="10">Sigma-54-dependent Fis family transcriptional regulator</fullName>
    </recommendedName>
</protein>
<organism evidence="8">
    <name type="scientific">Tuwongella immobilis</name>
    <dbReference type="NCBI Taxonomy" id="692036"/>
    <lineage>
        <taxon>Bacteria</taxon>
        <taxon>Pseudomonadati</taxon>
        <taxon>Planctomycetota</taxon>
        <taxon>Planctomycetia</taxon>
        <taxon>Gemmatales</taxon>
        <taxon>Gemmataceae</taxon>
        <taxon>Tuwongella</taxon>
    </lineage>
</organism>
<dbReference type="CDD" id="cd00009">
    <property type="entry name" value="AAA"/>
    <property type="match status" value="1"/>
</dbReference>
<dbReference type="EMBL" id="LR593887">
    <property type="protein sequence ID" value="VTS01493.1"/>
    <property type="molecule type" value="Genomic_DNA"/>
</dbReference>
<feature type="domain" description="Sigma-54 factor interaction" evidence="6">
    <location>
        <begin position="150"/>
        <end position="382"/>
    </location>
</feature>
<dbReference type="PANTHER" id="PTHR32071">
    <property type="entry name" value="TRANSCRIPTIONAL REGULATORY PROTEIN"/>
    <property type="match status" value="1"/>
</dbReference>
<dbReference type="KEGG" id="tim:GMBLW1_14910"/>
<dbReference type="Gene3D" id="3.40.50.300">
    <property type="entry name" value="P-loop containing nucleotide triphosphate hydrolases"/>
    <property type="match status" value="1"/>
</dbReference>
<evidence type="ECO:0008006" key="10">
    <source>
        <dbReference type="Google" id="ProtNLM"/>
    </source>
</evidence>
<evidence type="ECO:0000259" key="7">
    <source>
        <dbReference type="PROSITE" id="PS50110"/>
    </source>
</evidence>
<proteinExistence type="predicted"/>
<dbReference type="InterPro" id="IPR002078">
    <property type="entry name" value="Sigma_54_int"/>
</dbReference>
<evidence type="ECO:0000256" key="2">
    <source>
        <dbReference type="ARBA" id="ARBA00022840"/>
    </source>
</evidence>
<dbReference type="InterPro" id="IPR025662">
    <property type="entry name" value="Sigma_54_int_dom_ATP-bd_1"/>
</dbReference>
<dbReference type="Pfam" id="PF00072">
    <property type="entry name" value="Response_reg"/>
    <property type="match status" value="1"/>
</dbReference>
<dbReference type="InterPro" id="IPR001789">
    <property type="entry name" value="Sig_transdc_resp-reg_receiver"/>
</dbReference>
<dbReference type="InterPro" id="IPR011006">
    <property type="entry name" value="CheY-like_superfamily"/>
</dbReference>
<dbReference type="InterPro" id="IPR058031">
    <property type="entry name" value="AAA_lid_NorR"/>
</dbReference>
<dbReference type="EMBL" id="LR586016">
    <property type="protein sequence ID" value="VIP02469.1"/>
    <property type="molecule type" value="Genomic_DNA"/>
</dbReference>
<dbReference type="Proteomes" id="UP000464378">
    <property type="component" value="Chromosome"/>
</dbReference>
<dbReference type="InParanoid" id="A0A6C2YMN1"/>
<dbReference type="SMART" id="SM00382">
    <property type="entry name" value="AAA"/>
    <property type="match status" value="1"/>
</dbReference>
<evidence type="ECO:0000256" key="3">
    <source>
        <dbReference type="ARBA" id="ARBA00023015"/>
    </source>
</evidence>
<dbReference type="GO" id="GO:0000160">
    <property type="term" value="P:phosphorelay signal transduction system"/>
    <property type="evidence" value="ECO:0007669"/>
    <property type="project" value="InterPro"/>
</dbReference>
<gene>
    <name evidence="8" type="ORF">GMBLW1_14910</name>
</gene>
<dbReference type="SUPFAM" id="SSF46689">
    <property type="entry name" value="Homeodomain-like"/>
    <property type="match status" value="1"/>
</dbReference>
<reference evidence="8" key="1">
    <citation type="submission" date="2019-04" db="EMBL/GenBank/DDBJ databases">
        <authorList>
            <consortium name="Science for Life Laboratories"/>
        </authorList>
    </citation>
    <scope>NUCLEOTIDE SEQUENCE</scope>
    <source>
        <strain evidence="8">MBLW1</strain>
    </source>
</reference>
<evidence type="ECO:0000256" key="5">
    <source>
        <dbReference type="PROSITE-ProRule" id="PRU00169"/>
    </source>
</evidence>
<feature type="modified residue" description="4-aspartylphosphate" evidence="5">
    <location>
        <position position="60"/>
    </location>
</feature>
<evidence type="ECO:0000256" key="1">
    <source>
        <dbReference type="ARBA" id="ARBA00022741"/>
    </source>
</evidence>
<evidence type="ECO:0000313" key="9">
    <source>
        <dbReference type="Proteomes" id="UP000464378"/>
    </source>
</evidence>
<keyword evidence="9" id="KW-1185">Reference proteome</keyword>
<keyword evidence="3" id="KW-0805">Transcription regulation</keyword>
<keyword evidence="2" id="KW-0067">ATP-binding</keyword>
<dbReference type="InterPro" id="IPR003593">
    <property type="entry name" value="AAA+_ATPase"/>
</dbReference>
<keyword evidence="4" id="KW-0804">Transcription</keyword>
<name>A0A6C2YMN1_9BACT</name>
<dbReference type="InterPro" id="IPR027417">
    <property type="entry name" value="P-loop_NTPase"/>
</dbReference>
<dbReference type="Pfam" id="PF02954">
    <property type="entry name" value="HTH_8"/>
    <property type="match status" value="1"/>
</dbReference>
<dbReference type="PROSITE" id="PS50110">
    <property type="entry name" value="RESPONSE_REGULATORY"/>
    <property type="match status" value="1"/>
</dbReference>
<dbReference type="Gene3D" id="1.10.10.60">
    <property type="entry name" value="Homeodomain-like"/>
    <property type="match status" value="1"/>
</dbReference>
<evidence type="ECO:0000259" key="6">
    <source>
        <dbReference type="PROSITE" id="PS50045"/>
    </source>
</evidence>
<accession>A0A6C2YMN1</accession>
<feature type="domain" description="Response regulatory" evidence="7">
    <location>
        <begin position="11"/>
        <end position="125"/>
    </location>
</feature>
<dbReference type="Gene3D" id="1.10.8.60">
    <property type="match status" value="1"/>
</dbReference>
<dbReference type="GO" id="GO:0005524">
    <property type="term" value="F:ATP binding"/>
    <property type="evidence" value="ECO:0007669"/>
    <property type="project" value="UniProtKB-KW"/>
</dbReference>
<dbReference type="AlphaFoldDB" id="A0A6C2YMN1"/>
<dbReference type="SMART" id="SM00448">
    <property type="entry name" value="REC"/>
    <property type="match status" value="1"/>
</dbReference>
<dbReference type="FunFam" id="3.40.50.300:FF:000006">
    <property type="entry name" value="DNA-binding transcriptional regulator NtrC"/>
    <property type="match status" value="1"/>
</dbReference>
<dbReference type="InterPro" id="IPR009057">
    <property type="entry name" value="Homeodomain-like_sf"/>
</dbReference>
<dbReference type="GO" id="GO:0043565">
    <property type="term" value="F:sequence-specific DNA binding"/>
    <property type="evidence" value="ECO:0007669"/>
    <property type="project" value="InterPro"/>
</dbReference>
<dbReference type="PROSITE" id="PS50045">
    <property type="entry name" value="SIGMA54_INTERACT_4"/>
    <property type="match status" value="1"/>
</dbReference>
<dbReference type="RefSeq" id="WP_174250760.1">
    <property type="nucleotide sequence ID" value="NZ_LR593887.1"/>
</dbReference>
<evidence type="ECO:0000313" key="8">
    <source>
        <dbReference type="EMBL" id="VIP02469.1"/>
    </source>
</evidence>
<dbReference type="PROSITE" id="PS00675">
    <property type="entry name" value="SIGMA54_INTERACT_1"/>
    <property type="match status" value="1"/>
</dbReference>
<keyword evidence="1" id="KW-0547">Nucleotide-binding</keyword>
<dbReference type="Gene3D" id="3.40.50.2300">
    <property type="match status" value="1"/>
</dbReference>
<dbReference type="InterPro" id="IPR002197">
    <property type="entry name" value="HTH_Fis"/>
</dbReference>
<evidence type="ECO:0000256" key="4">
    <source>
        <dbReference type="ARBA" id="ARBA00023163"/>
    </source>
</evidence>
<keyword evidence="5" id="KW-0597">Phosphoprotein</keyword>
<dbReference type="SUPFAM" id="SSF52172">
    <property type="entry name" value="CheY-like"/>
    <property type="match status" value="1"/>
</dbReference>
<dbReference type="Pfam" id="PF25601">
    <property type="entry name" value="AAA_lid_14"/>
    <property type="match status" value="1"/>
</dbReference>
<sequence length="461" mass="51793">MANRIARPRAVVLIVDDELIIRETIGEFLQQQGYDVVLAPSGEDAIKRITDRRFDIILCDINLPGVDGLEVLDRVRQVSPETSVMLITAYATVENAVEAFQKGAHDFLMKPILLEEVGNKIRRLLTLRDLSMENQWLRRELNREAEADRLIGKSAAMQRVHELIRRVAPTPSTVLIQGESGTGKELVARAIHRQSTEARPRDGRFIALNCAAIPADLLENQLFGHRRGAFTGADRDSSGVFIHAGDGTVFLDEIGELPLGTQAKLLRTLEQKEIFPVGANEPVEIEARIVAATNKDLTREVEAGRFREDLFYRLNVLTIPLPPLRERRDDIPELVEFLLARHARLLGKRFTGVSHEAMQTLMTARWKGNVRELDNAIQRAVILGEAPLITPFDLPPDLAPPPNDPFAVDDLSKAVERFEKMHIERILKQTPDKREAARRLDIGLSSLYRKIELLGIEVPNS</sequence>
<dbReference type="SUPFAM" id="SSF52540">
    <property type="entry name" value="P-loop containing nucleoside triphosphate hydrolases"/>
    <property type="match status" value="1"/>
</dbReference>
<dbReference type="GO" id="GO:0006355">
    <property type="term" value="P:regulation of DNA-templated transcription"/>
    <property type="evidence" value="ECO:0007669"/>
    <property type="project" value="InterPro"/>
</dbReference>